<sequence>KAVLFKTGIIPQASQTVASMLAGYQVNKVDFLNVVRSQITLYNYQTLYWKAFGEAHQALARLVAAVGEENIYE</sequence>
<dbReference type="SUPFAM" id="SSF56954">
    <property type="entry name" value="Outer membrane efflux proteins (OEP)"/>
    <property type="match status" value="1"/>
</dbReference>
<name>A0A3B1BSP5_9ZZZZ</name>
<accession>A0A3B1BSP5</accession>
<proteinExistence type="predicted"/>
<gene>
    <name evidence="1" type="ORF">MNBD_GAMMA26-811</name>
</gene>
<protein>
    <submittedName>
        <fullName evidence="1">Heavy metal RND efflux outer membrane protein, CzcC family</fullName>
    </submittedName>
</protein>
<feature type="non-terminal residue" evidence="1">
    <location>
        <position position="1"/>
    </location>
</feature>
<dbReference type="Gene3D" id="1.20.1600.10">
    <property type="entry name" value="Outer membrane efflux proteins (OEP)"/>
    <property type="match status" value="1"/>
</dbReference>
<dbReference type="EMBL" id="UOFX01000028">
    <property type="protein sequence ID" value="VAX07697.1"/>
    <property type="molecule type" value="Genomic_DNA"/>
</dbReference>
<evidence type="ECO:0000313" key="1">
    <source>
        <dbReference type="EMBL" id="VAX07697.1"/>
    </source>
</evidence>
<reference evidence="1" key="1">
    <citation type="submission" date="2018-06" db="EMBL/GenBank/DDBJ databases">
        <authorList>
            <person name="Zhirakovskaya E."/>
        </authorList>
    </citation>
    <scope>NUCLEOTIDE SEQUENCE</scope>
</reference>
<organism evidence="1">
    <name type="scientific">hydrothermal vent metagenome</name>
    <dbReference type="NCBI Taxonomy" id="652676"/>
    <lineage>
        <taxon>unclassified sequences</taxon>
        <taxon>metagenomes</taxon>
        <taxon>ecological metagenomes</taxon>
    </lineage>
</organism>
<dbReference type="AlphaFoldDB" id="A0A3B1BSP5"/>